<dbReference type="EMBL" id="BNJJ01000012">
    <property type="protein sequence ID" value="GHO86462.1"/>
    <property type="molecule type" value="Genomic_DNA"/>
</dbReference>
<dbReference type="Proteomes" id="UP000635565">
    <property type="component" value="Unassembled WGS sequence"/>
</dbReference>
<sequence length="43" mass="5201">MYGQNTHLNEAMHRTRYVRKSLNSRLQKWTAFWQYAGILVFLA</sequence>
<protein>
    <submittedName>
        <fullName evidence="1">Uncharacterized protein</fullName>
    </submittedName>
</protein>
<gene>
    <name evidence="1" type="ORF">KSZ_44680</name>
</gene>
<reference evidence="1 2" key="1">
    <citation type="journal article" date="2021" name="Int. J. Syst. Evol. Microbiol.">
        <title>Reticulibacter mediterranei gen. nov., sp. nov., within the new family Reticulibacteraceae fam. nov., and Ktedonospora formicarum gen. nov., sp. nov., Ktedonobacter robiniae sp. nov., Dictyobacter formicarum sp. nov. and Dictyobacter arantiisoli sp. nov., belonging to the class Ktedonobacteria.</title>
        <authorList>
            <person name="Yabe S."/>
            <person name="Zheng Y."/>
            <person name="Wang C.M."/>
            <person name="Sakai Y."/>
            <person name="Abe K."/>
            <person name="Yokota A."/>
            <person name="Donadio S."/>
            <person name="Cavaletti L."/>
            <person name="Monciardini P."/>
        </authorList>
    </citation>
    <scope>NUCLEOTIDE SEQUENCE [LARGE SCALE GENOMIC DNA]</scope>
    <source>
        <strain evidence="1 2">SOSP1-9</strain>
    </source>
</reference>
<keyword evidence="2" id="KW-1185">Reference proteome</keyword>
<name>A0ABQ3VJV9_9CHLR</name>
<proteinExistence type="predicted"/>
<accession>A0ABQ3VJV9</accession>
<comment type="caution">
    <text evidence="1">The sequence shown here is derived from an EMBL/GenBank/DDBJ whole genome shotgun (WGS) entry which is preliminary data.</text>
</comment>
<evidence type="ECO:0000313" key="2">
    <source>
        <dbReference type="Proteomes" id="UP000635565"/>
    </source>
</evidence>
<organism evidence="1 2">
    <name type="scientific">Dictyobacter formicarum</name>
    <dbReference type="NCBI Taxonomy" id="2778368"/>
    <lineage>
        <taxon>Bacteria</taxon>
        <taxon>Bacillati</taxon>
        <taxon>Chloroflexota</taxon>
        <taxon>Ktedonobacteria</taxon>
        <taxon>Ktedonobacterales</taxon>
        <taxon>Dictyobacteraceae</taxon>
        <taxon>Dictyobacter</taxon>
    </lineage>
</organism>
<evidence type="ECO:0000313" key="1">
    <source>
        <dbReference type="EMBL" id="GHO86462.1"/>
    </source>
</evidence>